<dbReference type="GO" id="GO:0031175">
    <property type="term" value="P:neuron projection development"/>
    <property type="evidence" value="ECO:0007669"/>
    <property type="project" value="TreeGrafter"/>
</dbReference>
<dbReference type="InterPro" id="IPR036915">
    <property type="entry name" value="Cyclin-like_sf"/>
</dbReference>
<dbReference type="GO" id="GO:0035189">
    <property type="term" value="C:Rb-E2F complex"/>
    <property type="evidence" value="ECO:0007669"/>
    <property type="project" value="TreeGrafter"/>
</dbReference>
<dbReference type="Pfam" id="PF08934">
    <property type="entry name" value="Rb_C"/>
    <property type="match status" value="1"/>
</dbReference>
<dbReference type="GO" id="GO:0048667">
    <property type="term" value="P:cell morphogenesis involved in neuron differentiation"/>
    <property type="evidence" value="ECO:0007669"/>
    <property type="project" value="TreeGrafter"/>
</dbReference>
<dbReference type="STRING" id="113540.ENSSFOP00015065541"/>
<evidence type="ECO:0000313" key="5">
    <source>
        <dbReference type="EMBL" id="KPP69268.1"/>
    </source>
</evidence>
<evidence type="ECO:0000313" key="6">
    <source>
        <dbReference type="Proteomes" id="UP000034805"/>
    </source>
</evidence>
<dbReference type="InterPro" id="IPR002720">
    <property type="entry name" value="RB_A"/>
</dbReference>
<feature type="domain" description="Retinoblastoma-associated protein N-terminal" evidence="2">
    <location>
        <begin position="103"/>
        <end position="232"/>
    </location>
</feature>
<dbReference type="GO" id="GO:2000134">
    <property type="term" value="P:negative regulation of G1/S transition of mitotic cell cycle"/>
    <property type="evidence" value="ECO:0007669"/>
    <property type="project" value="TreeGrafter"/>
</dbReference>
<dbReference type="Gene3D" id="6.10.250.530">
    <property type="match status" value="1"/>
</dbReference>
<proteinExistence type="predicted"/>
<gene>
    <name evidence="5" type="ORF">Z043_111990</name>
</gene>
<dbReference type="GO" id="GO:0006357">
    <property type="term" value="P:regulation of transcription by RNA polymerase II"/>
    <property type="evidence" value="ECO:0007669"/>
    <property type="project" value="InterPro"/>
</dbReference>
<feature type="compositionally biased region" description="Basic and acidic residues" evidence="1">
    <location>
        <begin position="11"/>
        <end position="27"/>
    </location>
</feature>
<dbReference type="InterPro" id="IPR028309">
    <property type="entry name" value="RB_fam"/>
</dbReference>
<feature type="non-terminal residue" evidence="5">
    <location>
        <position position="834"/>
    </location>
</feature>
<dbReference type="GO" id="GO:0000785">
    <property type="term" value="C:chromatin"/>
    <property type="evidence" value="ECO:0007669"/>
    <property type="project" value="TreeGrafter"/>
</dbReference>
<dbReference type="SUPFAM" id="SSF47954">
    <property type="entry name" value="Cyclin-like"/>
    <property type="match status" value="2"/>
</dbReference>
<reference evidence="5 6" key="1">
    <citation type="submission" date="2015-08" db="EMBL/GenBank/DDBJ databases">
        <title>The genome of the Asian arowana (Scleropages formosus).</title>
        <authorList>
            <person name="Tan M.H."/>
            <person name="Gan H.M."/>
            <person name="Croft L.J."/>
            <person name="Austin C.M."/>
        </authorList>
    </citation>
    <scope>NUCLEOTIDE SEQUENCE [LARGE SCALE GENOMIC DNA]</scope>
    <source>
        <strain evidence="5">Aro1</strain>
    </source>
</reference>
<dbReference type="Gene3D" id="6.10.140.1380">
    <property type="match status" value="1"/>
</dbReference>
<evidence type="ECO:0000259" key="2">
    <source>
        <dbReference type="SMART" id="SM01367"/>
    </source>
</evidence>
<dbReference type="InterPro" id="IPR024599">
    <property type="entry name" value="RB_N"/>
</dbReference>
<dbReference type="SMART" id="SM01369">
    <property type="entry name" value="Rb_C"/>
    <property type="match status" value="1"/>
</dbReference>
<dbReference type="SMART" id="SM01367">
    <property type="entry name" value="DUF3452"/>
    <property type="match status" value="1"/>
</dbReference>
<dbReference type="PANTHER" id="PTHR13742:SF36">
    <property type="entry name" value="RETINOBLASTOMA-ASSOCIATED PROTEIN"/>
    <property type="match status" value="1"/>
</dbReference>
<organism evidence="5 6">
    <name type="scientific">Scleropages formosus</name>
    <name type="common">Asian bonytongue</name>
    <name type="synonym">Osteoglossum formosum</name>
    <dbReference type="NCBI Taxonomy" id="113540"/>
    <lineage>
        <taxon>Eukaryota</taxon>
        <taxon>Metazoa</taxon>
        <taxon>Chordata</taxon>
        <taxon>Craniata</taxon>
        <taxon>Vertebrata</taxon>
        <taxon>Euteleostomi</taxon>
        <taxon>Actinopterygii</taxon>
        <taxon>Neopterygii</taxon>
        <taxon>Teleostei</taxon>
        <taxon>Osteoglossocephala</taxon>
        <taxon>Osteoglossomorpha</taxon>
        <taxon>Osteoglossiformes</taxon>
        <taxon>Osteoglossidae</taxon>
        <taxon>Scleropages</taxon>
    </lineage>
</organism>
<feature type="domain" description="Retinoblastoma-associated protein A-box" evidence="3">
    <location>
        <begin position="363"/>
        <end position="554"/>
    </location>
</feature>
<comment type="caution">
    <text evidence="5">The sequence shown here is derived from an EMBL/GenBank/DDBJ whole genome shotgun (WGS) entry which is preliminary data.</text>
</comment>
<sequence>MPPKKRGRQQHNKEIKQSDNGRFSPDEKDTLVLSTEEHKNKDADFLAICKKLDVTDVVCDHAWRLWEMLVTSADVLLDTKKKHWGVCLFIAATDLGVRTFTLTEVQKAVDLNRVIRSVSLVPVAGSQKQFFDLLKNMDVNVDTISTKVNAVMTRLEKKYDVLQALFQRFEKTCCKVYADTSSQRKEGQDSKQIMRNCWTLFLLVIGKVLQVEEDLVISFQLLMCVLDFYIKRCPAAMLQQPYTVISLSKGRAKPRPLKEDHKLLEILCKENDCSMEEVKHVYLTSFSAFLDSMKLSGSRDLPEEDILDKQYEELYLKSKDFDARLFLDNDETLQMNKTDLEKPESIPKKSSPEEEHVLIQHQTPVRLNHGNHVCLSFKNCTVDPSEEITNRVEHLGRAFSQRFAECVGQQCVEIGCQRFSLGVRLYYRVMESILKSEEKRLSVQNFSILLNNSTFHISLLACALEVVMATYGGMLKNGALNGGGGGSMQETDLSFPWILDVFQLSAFDFYKVVESFIKAEPSLSRDIIKHLERCEHLIMESIAWRGDSPLFELLSQSQDEEDPVGQAEPPSTLNQPLQHNHTAADLYLSPLRPSSRIGPLDFHSSPLSQTSVQSFRCTKSISLSLFYRKAMYAICKVKNIDLRFKTIVTAYKSLPNTNQETFKRVLIREGQYDSIIVFYNLVFMQKLKTKILQYTSPLPPTLSPIPQIPCSPYKYPSSPLQVPGSNNVYISPLKNSRLSPGVMTPRSRILVSIGESFGTSDKFQKINEMVSSSDWSLKRSFDQGSTPKPLKRLRFDMDGQDEADGSKSTGKSKLIQKLAEMSSTRTLMQEQKLK</sequence>
<protein>
    <submittedName>
        <fullName evidence="5">Retinoblastoma-associated protein-like</fullName>
    </submittedName>
</protein>
<dbReference type="Gene3D" id="1.10.472.10">
    <property type="entry name" value="Cyclin-like"/>
    <property type="match status" value="2"/>
</dbReference>
<feature type="domain" description="Retinoblastoma-associated protein C-terminal" evidence="4">
    <location>
        <begin position="691"/>
        <end position="834"/>
    </location>
</feature>
<dbReference type="GO" id="GO:0000977">
    <property type="term" value="F:RNA polymerase II transcription regulatory region sequence-specific DNA binding"/>
    <property type="evidence" value="ECO:0007669"/>
    <property type="project" value="TreeGrafter"/>
</dbReference>
<evidence type="ECO:0000259" key="3">
    <source>
        <dbReference type="SMART" id="SM01368"/>
    </source>
</evidence>
<feature type="region of interest" description="Disordered" evidence="1">
    <location>
        <begin position="1"/>
        <end position="27"/>
    </location>
</feature>
<name>A0A0P7V7W7_SCLFO</name>
<dbReference type="FunFam" id="1.10.472.140:FF:000002">
    <property type="entry name" value="RB transcriptional corepressor 1"/>
    <property type="match status" value="1"/>
</dbReference>
<dbReference type="EMBL" id="JARO02004041">
    <property type="protein sequence ID" value="KPP69268.1"/>
    <property type="molecule type" value="Genomic_DNA"/>
</dbReference>
<dbReference type="AlphaFoldDB" id="A0A0P7V7W7"/>
<dbReference type="PANTHER" id="PTHR13742">
    <property type="entry name" value="RETINOBLASTOMA-ASSOCIATED PROTEIN RB -RELATED"/>
    <property type="match status" value="1"/>
</dbReference>
<dbReference type="Proteomes" id="UP000034805">
    <property type="component" value="Unassembled WGS sequence"/>
</dbReference>
<dbReference type="Pfam" id="PF01858">
    <property type="entry name" value="RB_A"/>
    <property type="match status" value="1"/>
</dbReference>
<feature type="region of interest" description="Disordered" evidence="1">
    <location>
        <begin position="781"/>
        <end position="814"/>
    </location>
</feature>
<accession>A0A0P7V7W7</accession>
<dbReference type="SMART" id="SM01368">
    <property type="entry name" value="RB_A"/>
    <property type="match status" value="1"/>
</dbReference>
<dbReference type="Gene3D" id="1.10.472.140">
    <property type="match status" value="1"/>
</dbReference>
<evidence type="ECO:0000256" key="1">
    <source>
        <dbReference type="SAM" id="MobiDB-lite"/>
    </source>
</evidence>
<feature type="compositionally biased region" description="Basic residues" evidence="1">
    <location>
        <begin position="1"/>
        <end position="10"/>
    </location>
</feature>
<dbReference type="Pfam" id="PF11934">
    <property type="entry name" value="DUF3452"/>
    <property type="match status" value="1"/>
</dbReference>
<evidence type="ECO:0000259" key="4">
    <source>
        <dbReference type="SMART" id="SM01369"/>
    </source>
</evidence>
<dbReference type="InterPro" id="IPR015030">
    <property type="entry name" value="RB_C"/>
</dbReference>